<dbReference type="AlphaFoldDB" id="E0N7E7"/>
<reference evidence="1 2" key="1">
    <citation type="submission" date="2010-07" db="EMBL/GenBank/DDBJ databases">
        <authorList>
            <person name="Muzny D."/>
            <person name="Qin X."/>
            <person name="Deng J."/>
            <person name="Jiang H."/>
            <person name="Liu Y."/>
            <person name="Qu J."/>
            <person name="Song X.-Z."/>
            <person name="Zhang L."/>
            <person name="Thornton R."/>
            <person name="Coyle M."/>
            <person name="Francisco L."/>
            <person name="Jackson L."/>
            <person name="Javaid M."/>
            <person name="Korchina V."/>
            <person name="Kovar C."/>
            <person name="Mata R."/>
            <person name="Mathew T."/>
            <person name="Ngo R."/>
            <person name="Nguyen L."/>
            <person name="Nguyen N."/>
            <person name="Okwuonu G."/>
            <person name="Ongeri F."/>
            <person name="Pham C."/>
            <person name="Simmons D."/>
            <person name="Wilczek-Boney K."/>
            <person name="Hale W."/>
            <person name="Jakkamsetti A."/>
            <person name="Pham P."/>
            <person name="Ruth R."/>
            <person name="San Lucas F."/>
            <person name="Warren J."/>
            <person name="Zhang J."/>
            <person name="Zhao Z."/>
            <person name="Zhou C."/>
            <person name="Zhu D."/>
            <person name="Lee S."/>
            <person name="Bess C."/>
            <person name="Blankenburg K."/>
            <person name="Forbes L."/>
            <person name="Fu Q."/>
            <person name="Gubbala S."/>
            <person name="Hirani K."/>
            <person name="Jayaseelan J.C."/>
            <person name="Lara F."/>
            <person name="Munidasa M."/>
            <person name="Palculict T."/>
            <person name="Patil S."/>
            <person name="Pu L.-L."/>
            <person name="Saada N."/>
            <person name="Tang L."/>
            <person name="Weissenberger G."/>
            <person name="Zhu Y."/>
            <person name="Hemphill L."/>
            <person name="Shang Y."/>
            <person name="Youmans B."/>
            <person name="Ayvaz T."/>
            <person name="Ross M."/>
            <person name="Santibanez J."/>
            <person name="Aqrawi P."/>
            <person name="Gross S."/>
            <person name="Joshi V."/>
            <person name="Fowler G."/>
            <person name="Nazareth L."/>
            <person name="Reid J."/>
            <person name="Worley K."/>
            <person name="Petrosino J."/>
            <person name="Highlander S."/>
            <person name="Gibbs R."/>
        </authorList>
    </citation>
    <scope>NUCLEOTIDE SEQUENCE [LARGE SCALE GENOMIC DNA]</scope>
    <source>
        <strain evidence="1 2">ATCC 13091</strain>
    </source>
</reference>
<comment type="caution">
    <text evidence="1">The sequence shown here is derived from an EMBL/GenBank/DDBJ whole genome shotgun (WGS) entry which is preliminary data.</text>
</comment>
<name>E0N7E7_NEIM3</name>
<protein>
    <submittedName>
        <fullName evidence="1">Uncharacterized protein</fullName>
    </submittedName>
</protein>
<proteinExistence type="predicted"/>
<accession>E0N7E7</accession>
<dbReference type="HOGENOM" id="CLU_3120250_0_0_4"/>
<dbReference type="Proteomes" id="UP000005526">
    <property type="component" value="Unassembled WGS sequence"/>
</dbReference>
<dbReference type="EMBL" id="AEEF01000023">
    <property type="protein sequence ID" value="EFM05062.1"/>
    <property type="molecule type" value="Genomic_DNA"/>
</dbReference>
<gene>
    <name evidence="1" type="ORF">HMPREF0602_0427</name>
</gene>
<organism evidence="1 2">
    <name type="scientific">Neisseria meningitidis serogroup B (strain ATCC 13091 / M2091)</name>
    <dbReference type="NCBI Taxonomy" id="862513"/>
    <lineage>
        <taxon>Bacteria</taxon>
        <taxon>Pseudomonadati</taxon>
        <taxon>Pseudomonadota</taxon>
        <taxon>Betaproteobacteria</taxon>
        <taxon>Neisseriales</taxon>
        <taxon>Neisseriaceae</taxon>
        <taxon>Neisseria</taxon>
    </lineage>
</organism>
<sequence>MRWRNIWHRPFRGGNHACLKNAEKQPENALTHTYPYPSPENQSCARLNTF</sequence>
<evidence type="ECO:0000313" key="1">
    <source>
        <dbReference type="EMBL" id="EFM05062.1"/>
    </source>
</evidence>
<evidence type="ECO:0000313" key="2">
    <source>
        <dbReference type="Proteomes" id="UP000005526"/>
    </source>
</evidence>